<feature type="non-terminal residue" evidence="1">
    <location>
        <position position="55"/>
    </location>
</feature>
<proteinExistence type="predicted"/>
<keyword evidence="2" id="KW-1185">Reference proteome</keyword>
<evidence type="ECO:0008006" key="3">
    <source>
        <dbReference type="Google" id="ProtNLM"/>
    </source>
</evidence>
<dbReference type="AlphaFoldDB" id="A0AAN8XJR1"/>
<dbReference type="SUPFAM" id="SSF48726">
    <property type="entry name" value="Immunoglobulin"/>
    <property type="match status" value="1"/>
</dbReference>
<evidence type="ECO:0000313" key="2">
    <source>
        <dbReference type="Proteomes" id="UP001381693"/>
    </source>
</evidence>
<dbReference type="Proteomes" id="UP001381693">
    <property type="component" value="Unassembled WGS sequence"/>
</dbReference>
<dbReference type="EMBL" id="JAXCGZ010006380">
    <property type="protein sequence ID" value="KAK7079805.1"/>
    <property type="molecule type" value="Genomic_DNA"/>
</dbReference>
<sequence>LVDGIAEWSSVLEIQGITIRDYSDYVCTAFNSQGITSINFTLTPPPPPQMPIHFT</sequence>
<dbReference type="Gene3D" id="2.60.40.10">
    <property type="entry name" value="Immunoglobulins"/>
    <property type="match status" value="1"/>
</dbReference>
<evidence type="ECO:0000313" key="1">
    <source>
        <dbReference type="EMBL" id="KAK7079805.1"/>
    </source>
</evidence>
<gene>
    <name evidence="1" type="ORF">SK128_017114</name>
</gene>
<dbReference type="InterPro" id="IPR036179">
    <property type="entry name" value="Ig-like_dom_sf"/>
</dbReference>
<comment type="caution">
    <text evidence="1">The sequence shown here is derived from an EMBL/GenBank/DDBJ whole genome shotgun (WGS) entry which is preliminary data.</text>
</comment>
<dbReference type="InterPro" id="IPR013783">
    <property type="entry name" value="Ig-like_fold"/>
</dbReference>
<organism evidence="1 2">
    <name type="scientific">Halocaridina rubra</name>
    <name type="common">Hawaiian red shrimp</name>
    <dbReference type="NCBI Taxonomy" id="373956"/>
    <lineage>
        <taxon>Eukaryota</taxon>
        <taxon>Metazoa</taxon>
        <taxon>Ecdysozoa</taxon>
        <taxon>Arthropoda</taxon>
        <taxon>Crustacea</taxon>
        <taxon>Multicrustacea</taxon>
        <taxon>Malacostraca</taxon>
        <taxon>Eumalacostraca</taxon>
        <taxon>Eucarida</taxon>
        <taxon>Decapoda</taxon>
        <taxon>Pleocyemata</taxon>
        <taxon>Caridea</taxon>
        <taxon>Atyoidea</taxon>
        <taxon>Atyidae</taxon>
        <taxon>Halocaridina</taxon>
    </lineage>
</organism>
<accession>A0AAN8XJR1</accession>
<name>A0AAN8XJR1_HALRR</name>
<protein>
    <recommendedName>
        <fullName evidence="3">Dscam</fullName>
    </recommendedName>
</protein>
<feature type="non-terminal residue" evidence="1">
    <location>
        <position position="1"/>
    </location>
</feature>
<reference evidence="1 2" key="1">
    <citation type="submission" date="2023-11" db="EMBL/GenBank/DDBJ databases">
        <title>Halocaridina rubra genome assembly.</title>
        <authorList>
            <person name="Smith C."/>
        </authorList>
    </citation>
    <scope>NUCLEOTIDE SEQUENCE [LARGE SCALE GENOMIC DNA]</scope>
    <source>
        <strain evidence="1">EP-1</strain>
        <tissue evidence="1">Whole</tissue>
    </source>
</reference>